<comment type="caution">
    <text evidence="3">The sequence shown here is derived from an EMBL/GenBank/DDBJ whole genome shotgun (WGS) entry which is preliminary data.</text>
</comment>
<evidence type="ECO:0000256" key="1">
    <source>
        <dbReference type="SAM" id="Phobius"/>
    </source>
</evidence>
<keyword evidence="1" id="KW-1133">Transmembrane helix</keyword>
<feature type="transmembrane region" description="Helical" evidence="1">
    <location>
        <begin position="90"/>
        <end position="113"/>
    </location>
</feature>
<evidence type="ECO:0000256" key="2">
    <source>
        <dbReference type="SAM" id="SignalP"/>
    </source>
</evidence>
<feature type="chain" id="PRO_5040971139" evidence="2">
    <location>
        <begin position="21"/>
        <end position="211"/>
    </location>
</feature>
<protein>
    <submittedName>
        <fullName evidence="3">Uncharacterized protein</fullName>
    </submittedName>
</protein>
<feature type="transmembrane region" description="Helical" evidence="1">
    <location>
        <begin position="171"/>
        <end position="193"/>
    </location>
</feature>
<accession>A0A9W8KV70</accession>
<keyword evidence="2" id="KW-0732">Signal</keyword>
<evidence type="ECO:0000313" key="4">
    <source>
        <dbReference type="Proteomes" id="UP001151518"/>
    </source>
</evidence>
<reference evidence="3" key="1">
    <citation type="submission" date="2022-07" db="EMBL/GenBank/DDBJ databases">
        <title>Phylogenomic reconstructions and comparative analyses of Kickxellomycotina fungi.</title>
        <authorList>
            <person name="Reynolds N.K."/>
            <person name="Stajich J.E."/>
            <person name="Barry K."/>
            <person name="Grigoriev I.V."/>
            <person name="Crous P."/>
            <person name="Smith M.E."/>
        </authorList>
    </citation>
    <scope>NUCLEOTIDE SEQUENCE</scope>
    <source>
        <strain evidence="3">NRRL 3115</strain>
    </source>
</reference>
<proteinExistence type="predicted"/>
<dbReference type="AlphaFoldDB" id="A0A9W8KV70"/>
<feature type="signal peptide" evidence="2">
    <location>
        <begin position="1"/>
        <end position="20"/>
    </location>
</feature>
<gene>
    <name evidence="3" type="ORF">GGI25_006048</name>
</gene>
<name>A0A9W8KV70_9FUNG</name>
<dbReference type="Proteomes" id="UP001151518">
    <property type="component" value="Unassembled WGS sequence"/>
</dbReference>
<dbReference type="OrthoDB" id="5570839at2759"/>
<organism evidence="3 4">
    <name type="scientific">Coemansia spiralis</name>
    <dbReference type="NCBI Taxonomy" id="417178"/>
    <lineage>
        <taxon>Eukaryota</taxon>
        <taxon>Fungi</taxon>
        <taxon>Fungi incertae sedis</taxon>
        <taxon>Zoopagomycota</taxon>
        <taxon>Kickxellomycotina</taxon>
        <taxon>Kickxellomycetes</taxon>
        <taxon>Kickxellales</taxon>
        <taxon>Kickxellaceae</taxon>
        <taxon>Coemansia</taxon>
    </lineage>
</organism>
<evidence type="ECO:0000313" key="3">
    <source>
        <dbReference type="EMBL" id="KAJ2669761.1"/>
    </source>
</evidence>
<keyword evidence="1" id="KW-0812">Transmembrane</keyword>
<dbReference type="EMBL" id="JANBTW010000141">
    <property type="protein sequence ID" value="KAJ2669761.1"/>
    <property type="molecule type" value="Genomic_DNA"/>
</dbReference>
<sequence>MLRGFVLTLVFFILALQVLASLFETALYAGEKVFLDHNNLAYTKGWLYYFKWVVKPLSAFIAIVMLVSTMCSCCCGGSRRYGSGRVSSKFGSVLGFFSLIFTVLWAIIVGFQVRNSNKTVVQYVVSSITNSASIVYPLGDGFSFKNDCKNVPFTLVDHGETACKLLKAESAVAIACLGLWALTLIMSFFLCCIARRRVDKAGDVVYAPGHR</sequence>
<keyword evidence="1" id="KW-0472">Membrane</keyword>
<feature type="transmembrane region" description="Helical" evidence="1">
    <location>
        <begin position="57"/>
        <end position="78"/>
    </location>
</feature>